<feature type="compositionally biased region" description="Polar residues" evidence="1">
    <location>
        <begin position="349"/>
        <end position="363"/>
    </location>
</feature>
<reference evidence="3 4" key="1">
    <citation type="submission" date="2021-12" db="EMBL/GenBank/DDBJ databases">
        <title>High titer production of polyol ester of fatty acids by Rhodotorula paludigena BS15 towards product separation-free biomass refinery.</title>
        <authorList>
            <person name="Mano J."/>
            <person name="Ono H."/>
            <person name="Tanaka T."/>
            <person name="Naito K."/>
            <person name="Sushida H."/>
            <person name="Ike M."/>
            <person name="Tokuyasu K."/>
            <person name="Kitaoka M."/>
        </authorList>
    </citation>
    <scope>NUCLEOTIDE SEQUENCE [LARGE SCALE GENOMIC DNA]</scope>
    <source>
        <strain evidence="3 4">BS15</strain>
    </source>
</reference>
<evidence type="ECO:0000313" key="4">
    <source>
        <dbReference type="Proteomes" id="UP001342314"/>
    </source>
</evidence>
<comment type="caution">
    <text evidence="3">The sequence shown here is derived from an EMBL/GenBank/DDBJ whole genome shotgun (WGS) entry which is preliminary data.</text>
</comment>
<feature type="compositionally biased region" description="Low complexity" evidence="1">
    <location>
        <begin position="457"/>
        <end position="468"/>
    </location>
</feature>
<dbReference type="InterPro" id="IPR034751">
    <property type="entry name" value="Yippee"/>
</dbReference>
<feature type="compositionally biased region" description="Low complexity" evidence="1">
    <location>
        <begin position="133"/>
        <end position="154"/>
    </location>
</feature>
<evidence type="ECO:0000259" key="2">
    <source>
        <dbReference type="PROSITE" id="PS51792"/>
    </source>
</evidence>
<feature type="compositionally biased region" description="Basic and acidic residues" evidence="1">
    <location>
        <begin position="117"/>
        <end position="127"/>
    </location>
</feature>
<protein>
    <recommendedName>
        <fullName evidence="2">Yippee domain-containing protein</fullName>
    </recommendedName>
</protein>
<feature type="region of interest" description="Disordered" evidence="1">
    <location>
        <begin position="241"/>
        <end position="399"/>
    </location>
</feature>
<dbReference type="PANTHER" id="PTHR13848">
    <property type="entry name" value="PROTEIN YIPPEE-LIKE CG15309-RELATED"/>
    <property type="match status" value="1"/>
</dbReference>
<feature type="compositionally biased region" description="Polar residues" evidence="1">
    <location>
        <begin position="380"/>
        <end position="389"/>
    </location>
</feature>
<dbReference type="InterPro" id="IPR039058">
    <property type="entry name" value="Yippee_fam"/>
</dbReference>
<feature type="region of interest" description="Disordered" evidence="1">
    <location>
        <begin position="99"/>
        <end position="211"/>
    </location>
</feature>
<gene>
    <name evidence="3" type="ORF">Rhopal_005599-T1</name>
</gene>
<evidence type="ECO:0000256" key="1">
    <source>
        <dbReference type="SAM" id="MobiDB-lite"/>
    </source>
</evidence>
<feature type="compositionally biased region" description="Low complexity" evidence="1">
    <location>
        <begin position="487"/>
        <end position="518"/>
    </location>
</feature>
<feature type="domain" description="Yippee" evidence="2">
    <location>
        <begin position="592"/>
        <end position="719"/>
    </location>
</feature>
<feature type="compositionally biased region" description="Polar residues" evidence="1">
    <location>
        <begin position="469"/>
        <end position="480"/>
    </location>
</feature>
<evidence type="ECO:0000313" key="3">
    <source>
        <dbReference type="EMBL" id="GJN92569.1"/>
    </source>
</evidence>
<dbReference type="PROSITE" id="PS51792">
    <property type="entry name" value="YIPPEE"/>
    <property type="match status" value="1"/>
</dbReference>
<keyword evidence="4" id="KW-1185">Reference proteome</keyword>
<dbReference type="EMBL" id="BQKY01000011">
    <property type="protein sequence ID" value="GJN92569.1"/>
    <property type="molecule type" value="Genomic_DNA"/>
</dbReference>
<dbReference type="AlphaFoldDB" id="A0AAV5GTK3"/>
<organism evidence="3 4">
    <name type="scientific">Rhodotorula paludigena</name>
    <dbReference type="NCBI Taxonomy" id="86838"/>
    <lineage>
        <taxon>Eukaryota</taxon>
        <taxon>Fungi</taxon>
        <taxon>Dikarya</taxon>
        <taxon>Basidiomycota</taxon>
        <taxon>Pucciniomycotina</taxon>
        <taxon>Microbotryomycetes</taxon>
        <taxon>Sporidiobolales</taxon>
        <taxon>Sporidiobolaceae</taxon>
        <taxon>Rhodotorula</taxon>
    </lineage>
</organism>
<name>A0AAV5GTK3_9BASI</name>
<feature type="compositionally biased region" description="Gly residues" evidence="1">
    <location>
        <begin position="319"/>
        <end position="329"/>
    </location>
</feature>
<dbReference type="Proteomes" id="UP001342314">
    <property type="component" value="Unassembled WGS sequence"/>
</dbReference>
<feature type="compositionally biased region" description="Low complexity" evidence="1">
    <location>
        <begin position="436"/>
        <end position="449"/>
    </location>
</feature>
<feature type="region of interest" description="Disordered" evidence="1">
    <location>
        <begin position="1"/>
        <end position="80"/>
    </location>
</feature>
<accession>A0AAV5GTK3</accession>
<feature type="region of interest" description="Disordered" evidence="1">
    <location>
        <begin position="435"/>
        <end position="520"/>
    </location>
</feature>
<sequence length="726" mass="76178">MLAADTAMNWDDQGDSQPDAIDGGIRQDRTNSGGDEMMSLSPGPDTHLPPPLTAPGLRQTRSRSGSGSAPMLLNPAAATSLPPQLFPFSSIPPSPVTVARALQAGQKTPPPFLQRRLFKEDGEKSATPEETASASGRSSRSGSSSDVGSSLTRSRAMRVATMSSAVADEDEEIEELSAVLSRSASAGPEDAFERVVRRPVSRKPNLLPKPKSHLRILSELRSEASGDQAEITSEAALHRLSRAGAAAPSLRSSCPPSLDSKPVSASAPASSRAMPPPTRPTPNRFPEQADEDDPLTLRRADSSSSSNDDVDEAAEVGSDWGGMSLGGYGTEDEEERRTNVVWNGIRSGPSGSAVTVATPTTAGRSPGSGSRHMELETPFAQPQTPSTFSGRPGKRKMNDDRFEPYAHQALKRRAVSPAASLSLSPGFIAASAGMNSMAHPSSASSTSSRPTPPPLPASSLAISTSSHTQPVSIPSPTAPNSHHHFFSSISAAGAGAPSGTGTRSLAGSPAAASSLSSSTGGGLGRGFTAFALSDRHRPISATEERERLNAAMRLDPEGLGRMSLGGGEEELPDMAAELQHSDSHSFLPDHVPVYRCCACTLEVSLQDELVSRGFTAASGQAYLLRTVVNVEVGAKASKDLLSGKHVVAREQQYTAPAAPPNSGGNTQVTVSPPFARLQLCTSPADLSRIRDAQFVSPNSSQKYKEGKFILEKSRIYKDNKWSVDEP</sequence>
<proteinExistence type="predicted"/>
<feature type="compositionally biased region" description="Low complexity" evidence="1">
    <location>
        <begin position="264"/>
        <end position="273"/>
    </location>
</feature>